<dbReference type="PROSITE" id="PS51083">
    <property type="entry name" value="ZF_HIT"/>
    <property type="match status" value="1"/>
</dbReference>
<dbReference type="PROSITE" id="PS00028">
    <property type="entry name" value="ZINC_FINGER_C2H2_1"/>
    <property type="match status" value="1"/>
</dbReference>
<comment type="caution">
    <text evidence="7">The sequence shown here is derived from an EMBL/GenBank/DDBJ whole genome shotgun (WGS) entry which is preliminary data.</text>
</comment>
<dbReference type="InterPro" id="IPR007529">
    <property type="entry name" value="Znf_HIT"/>
</dbReference>
<dbReference type="GO" id="GO:0000492">
    <property type="term" value="P:box C/D snoRNP assembly"/>
    <property type="evidence" value="ECO:0007669"/>
    <property type="project" value="TreeGrafter"/>
</dbReference>
<keyword evidence="2 4" id="KW-0863">Zinc-finger</keyword>
<dbReference type="PANTHER" id="PTHR13483:SF11">
    <property type="entry name" value="ZINC FINGER HIT DOMAIN-CONTAINING PROTEIN 3"/>
    <property type="match status" value="1"/>
</dbReference>
<feature type="compositionally biased region" description="Polar residues" evidence="5">
    <location>
        <begin position="130"/>
        <end position="143"/>
    </location>
</feature>
<reference evidence="7 8" key="1">
    <citation type="submission" date="2017-06" db="EMBL/GenBank/DDBJ databases">
        <title>Draft genome sequence of a variant of Elsinoe murrayae.</title>
        <authorList>
            <person name="Cheng Q."/>
        </authorList>
    </citation>
    <scope>NUCLEOTIDE SEQUENCE [LARGE SCALE GENOMIC DNA]</scope>
    <source>
        <strain evidence="7 8">CQ-2017a</strain>
    </source>
</reference>
<sequence length="194" mass="21328">MTTVECGVCVEQPSKYRCPSCDLRYCSIPCYKKHKTQHEEENQLASEQSVQQTRPKSPQPIPGARPRLPGQAKAYDFSGFEKDPVLLDLLNKDPQLRLRLQSVFGYTLEPPPGSRGGRGGFRGRGRGQSDRNFGSTHGGSWTQVKGDAEALEKLKGMRDEDGDGNVAEFIRLVGMRFGPDAKDTSASQQAKAAV</sequence>
<protein>
    <recommendedName>
        <fullName evidence="6">HIT-type domain-containing protein</fullName>
    </recommendedName>
</protein>
<keyword evidence="3" id="KW-0862">Zinc</keyword>
<dbReference type="Proteomes" id="UP000243797">
    <property type="component" value="Unassembled WGS sequence"/>
</dbReference>
<evidence type="ECO:0000256" key="3">
    <source>
        <dbReference type="ARBA" id="ARBA00022833"/>
    </source>
</evidence>
<organism evidence="7 8">
    <name type="scientific">Sphaceloma murrayae</name>
    <dbReference type="NCBI Taxonomy" id="2082308"/>
    <lineage>
        <taxon>Eukaryota</taxon>
        <taxon>Fungi</taxon>
        <taxon>Dikarya</taxon>
        <taxon>Ascomycota</taxon>
        <taxon>Pezizomycotina</taxon>
        <taxon>Dothideomycetes</taxon>
        <taxon>Dothideomycetidae</taxon>
        <taxon>Myriangiales</taxon>
        <taxon>Elsinoaceae</taxon>
        <taxon>Sphaceloma</taxon>
    </lineage>
</organism>
<evidence type="ECO:0000256" key="1">
    <source>
        <dbReference type="ARBA" id="ARBA00022723"/>
    </source>
</evidence>
<dbReference type="EMBL" id="NKHZ01000055">
    <property type="protein sequence ID" value="PNS16734.1"/>
    <property type="molecule type" value="Genomic_DNA"/>
</dbReference>
<evidence type="ECO:0000313" key="8">
    <source>
        <dbReference type="Proteomes" id="UP000243797"/>
    </source>
</evidence>
<feature type="compositionally biased region" description="Polar residues" evidence="5">
    <location>
        <begin position="43"/>
        <end position="56"/>
    </location>
</feature>
<keyword evidence="1" id="KW-0479">Metal-binding</keyword>
<dbReference type="GO" id="GO:0008270">
    <property type="term" value="F:zinc ion binding"/>
    <property type="evidence" value="ECO:0007669"/>
    <property type="project" value="UniProtKB-UniRule"/>
</dbReference>
<dbReference type="SUPFAM" id="SSF144232">
    <property type="entry name" value="HIT/MYND zinc finger-like"/>
    <property type="match status" value="1"/>
</dbReference>
<dbReference type="GO" id="GO:0005634">
    <property type="term" value="C:nucleus"/>
    <property type="evidence" value="ECO:0007669"/>
    <property type="project" value="TreeGrafter"/>
</dbReference>
<dbReference type="InterPro" id="IPR051639">
    <property type="entry name" value="BCD1"/>
</dbReference>
<dbReference type="PANTHER" id="PTHR13483">
    <property type="entry name" value="BOX C_D SNORNA PROTEIN 1-RELATED"/>
    <property type="match status" value="1"/>
</dbReference>
<dbReference type="GO" id="GO:0070761">
    <property type="term" value="C:pre-snoRNP complex"/>
    <property type="evidence" value="ECO:0007669"/>
    <property type="project" value="TreeGrafter"/>
</dbReference>
<feature type="region of interest" description="Disordered" evidence="5">
    <location>
        <begin position="38"/>
        <end position="69"/>
    </location>
</feature>
<evidence type="ECO:0000313" key="7">
    <source>
        <dbReference type="EMBL" id="PNS16734.1"/>
    </source>
</evidence>
<dbReference type="GO" id="GO:0048254">
    <property type="term" value="P:snoRNA localization"/>
    <property type="evidence" value="ECO:0007669"/>
    <property type="project" value="TreeGrafter"/>
</dbReference>
<dbReference type="InParanoid" id="A0A2K1QNN8"/>
<evidence type="ECO:0000256" key="2">
    <source>
        <dbReference type="ARBA" id="ARBA00022771"/>
    </source>
</evidence>
<evidence type="ECO:0000259" key="6">
    <source>
        <dbReference type="PROSITE" id="PS51083"/>
    </source>
</evidence>
<dbReference type="GO" id="GO:0000463">
    <property type="term" value="P:maturation of LSU-rRNA from tricistronic rRNA transcript (SSU-rRNA, 5.8S rRNA, LSU-rRNA)"/>
    <property type="evidence" value="ECO:0007669"/>
    <property type="project" value="TreeGrafter"/>
</dbReference>
<evidence type="ECO:0000256" key="5">
    <source>
        <dbReference type="SAM" id="MobiDB-lite"/>
    </source>
</evidence>
<keyword evidence="8" id="KW-1185">Reference proteome</keyword>
<dbReference type="OrthoDB" id="18412at2759"/>
<dbReference type="InterPro" id="IPR013087">
    <property type="entry name" value="Znf_C2H2_type"/>
</dbReference>
<dbReference type="Pfam" id="PF04438">
    <property type="entry name" value="zf-HIT"/>
    <property type="match status" value="1"/>
</dbReference>
<proteinExistence type="predicted"/>
<dbReference type="CDD" id="cd23024">
    <property type="entry name" value="zf-HIT_ZNHIT2-3"/>
    <property type="match status" value="1"/>
</dbReference>
<accession>A0A2K1QNN8</accession>
<feature type="domain" description="HIT-type" evidence="6">
    <location>
        <begin position="6"/>
        <end position="38"/>
    </location>
</feature>
<evidence type="ECO:0000256" key="4">
    <source>
        <dbReference type="PROSITE-ProRule" id="PRU00453"/>
    </source>
</evidence>
<feature type="region of interest" description="Disordered" evidence="5">
    <location>
        <begin position="107"/>
        <end position="147"/>
    </location>
</feature>
<dbReference type="Gene3D" id="3.30.60.190">
    <property type="match status" value="1"/>
</dbReference>
<dbReference type="AlphaFoldDB" id="A0A2K1QNN8"/>
<gene>
    <name evidence="7" type="ORF">CAC42_4698</name>
</gene>
<dbReference type="STRING" id="2082308.A0A2K1QNN8"/>
<name>A0A2K1QNN8_9PEZI</name>